<dbReference type="InterPro" id="IPR035398">
    <property type="entry name" value="Bac_rhamnosid_C"/>
</dbReference>
<dbReference type="Gene3D" id="1.50.10.10">
    <property type="match status" value="1"/>
</dbReference>
<protein>
    <recommendedName>
        <fullName evidence="2">alpha-L-rhamnosidase</fullName>
        <ecNumber evidence="2">3.2.1.40</ecNumber>
    </recommendedName>
</protein>
<dbReference type="Pfam" id="PF17390">
    <property type="entry name" value="Bac_rhamnosid_C"/>
    <property type="match status" value="1"/>
</dbReference>
<organism evidence="6 7">
    <name type="scientific">Candidatus Ordinivivax streblomastigis</name>
    <dbReference type="NCBI Taxonomy" id="2540710"/>
    <lineage>
        <taxon>Bacteria</taxon>
        <taxon>Pseudomonadati</taxon>
        <taxon>Bacteroidota</taxon>
        <taxon>Bacteroidia</taxon>
        <taxon>Bacteroidales</taxon>
        <taxon>Candidatus Ordinivivax</taxon>
    </lineage>
</organism>
<name>A0A5M8NU59_9BACT</name>
<evidence type="ECO:0000259" key="4">
    <source>
        <dbReference type="Pfam" id="PF17389"/>
    </source>
</evidence>
<dbReference type="InterPro" id="IPR035396">
    <property type="entry name" value="Bac_rhamnosid6H"/>
</dbReference>
<dbReference type="Pfam" id="PF17389">
    <property type="entry name" value="Bac_rhamnosid6H"/>
    <property type="match status" value="1"/>
</dbReference>
<dbReference type="GO" id="GO:0005975">
    <property type="term" value="P:carbohydrate metabolic process"/>
    <property type="evidence" value="ECO:0007669"/>
    <property type="project" value="InterPro"/>
</dbReference>
<dbReference type="GO" id="GO:0030596">
    <property type="term" value="F:alpha-L-rhamnosidase activity"/>
    <property type="evidence" value="ECO:0007669"/>
    <property type="project" value="UniProtKB-EC"/>
</dbReference>
<comment type="catalytic activity">
    <reaction evidence="1">
        <text>Hydrolysis of terminal non-reducing alpha-L-rhamnose residues in alpha-L-rhamnosides.</text>
        <dbReference type="EC" id="3.2.1.40"/>
    </reaction>
</comment>
<feature type="domain" description="Alpha-L-rhamnosidase six-hairpin glycosidase" evidence="4">
    <location>
        <begin position="2"/>
        <end position="68"/>
    </location>
</feature>
<evidence type="ECO:0000313" key="6">
    <source>
        <dbReference type="EMBL" id="KAA6299838.1"/>
    </source>
</evidence>
<dbReference type="EC" id="3.2.1.40" evidence="2"/>
<comment type="caution">
    <text evidence="6">The sequence shown here is derived from an EMBL/GenBank/DDBJ whole genome shotgun (WGS) entry which is preliminary data.</text>
</comment>
<keyword evidence="3" id="KW-0378">Hydrolase</keyword>
<dbReference type="Proteomes" id="UP000324575">
    <property type="component" value="Unassembled WGS sequence"/>
</dbReference>
<dbReference type="InterPro" id="IPR016007">
    <property type="entry name" value="Alpha_rhamnosid"/>
</dbReference>
<dbReference type="SUPFAM" id="SSF48208">
    <property type="entry name" value="Six-hairpin glycosidases"/>
    <property type="match status" value="1"/>
</dbReference>
<dbReference type="InterPro" id="IPR012341">
    <property type="entry name" value="6hp_glycosidase-like_sf"/>
</dbReference>
<evidence type="ECO:0000256" key="2">
    <source>
        <dbReference type="ARBA" id="ARBA00012652"/>
    </source>
</evidence>
<reference evidence="6 7" key="1">
    <citation type="submission" date="2019-03" db="EMBL/GenBank/DDBJ databases">
        <title>Single cell metagenomics reveals metabolic interactions within the superorganism composed of flagellate Streblomastix strix and complex community of Bacteroidetes bacteria on its surface.</title>
        <authorList>
            <person name="Treitli S.C."/>
            <person name="Kolisko M."/>
            <person name="Husnik F."/>
            <person name="Keeling P."/>
            <person name="Hampl V."/>
        </authorList>
    </citation>
    <scope>NUCLEOTIDE SEQUENCE [LARGE SCALE GENOMIC DNA]</scope>
    <source>
        <strain evidence="6">St1</strain>
    </source>
</reference>
<gene>
    <name evidence="6" type="ORF">EZS26_004022</name>
</gene>
<dbReference type="PANTHER" id="PTHR33307">
    <property type="entry name" value="ALPHA-RHAMNOSIDASE (EUROFUNG)"/>
    <property type="match status" value="1"/>
</dbReference>
<dbReference type="Gene3D" id="2.60.420.10">
    <property type="entry name" value="Maltose phosphorylase, domain 3"/>
    <property type="match status" value="1"/>
</dbReference>
<evidence type="ECO:0000313" key="7">
    <source>
        <dbReference type="Proteomes" id="UP000324575"/>
    </source>
</evidence>
<evidence type="ECO:0000256" key="1">
    <source>
        <dbReference type="ARBA" id="ARBA00001445"/>
    </source>
</evidence>
<proteinExistence type="predicted"/>
<dbReference type="AlphaFoldDB" id="A0A5M8NU59"/>
<evidence type="ECO:0000256" key="3">
    <source>
        <dbReference type="ARBA" id="ARBA00022801"/>
    </source>
</evidence>
<dbReference type="InterPro" id="IPR008928">
    <property type="entry name" value="6-hairpin_glycosidase_sf"/>
</dbReference>
<sequence>MIGTKYLWRVLSDAGYDDLAFSVATQETYPSYGYWKNNHATTLLEQWEGTNSHNHQMFGTILEYLYQYLAGIRSPFQTEKSRGYKQIHLQPCMPDTLHKVKASLQTVAGTILSGWERHDSHYVYQVTIPSNTVATLELPTNGYDSATEITEGNTVVWQNGEFSNTDPGIIDTGQTHLK</sequence>
<accession>A0A5M8NU59</accession>
<dbReference type="EMBL" id="SNRX01000215">
    <property type="protein sequence ID" value="KAA6299838.1"/>
    <property type="molecule type" value="Genomic_DNA"/>
</dbReference>
<feature type="domain" description="Alpha-L-rhamnosidase C-terminal" evidence="5">
    <location>
        <begin position="79"/>
        <end position="148"/>
    </location>
</feature>
<evidence type="ECO:0000259" key="5">
    <source>
        <dbReference type="Pfam" id="PF17390"/>
    </source>
</evidence>